<dbReference type="Proteomes" id="UP001501495">
    <property type="component" value="Unassembled WGS sequence"/>
</dbReference>
<gene>
    <name evidence="1" type="ORF">GCM10022215_05650</name>
</gene>
<name>A0ABP7XCM9_9ACTN</name>
<reference evidence="2" key="1">
    <citation type="journal article" date="2019" name="Int. J. Syst. Evol. Microbiol.">
        <title>The Global Catalogue of Microorganisms (GCM) 10K type strain sequencing project: providing services to taxonomists for standard genome sequencing and annotation.</title>
        <authorList>
            <consortium name="The Broad Institute Genomics Platform"/>
            <consortium name="The Broad Institute Genome Sequencing Center for Infectious Disease"/>
            <person name="Wu L."/>
            <person name="Ma J."/>
        </authorList>
    </citation>
    <scope>NUCLEOTIDE SEQUENCE [LARGE SCALE GENOMIC DNA]</scope>
    <source>
        <strain evidence="2">JCM 16703</strain>
    </source>
</reference>
<dbReference type="RefSeq" id="WP_344731698.1">
    <property type="nucleotide sequence ID" value="NZ_BAAAZH010000004.1"/>
</dbReference>
<evidence type="ECO:0000313" key="1">
    <source>
        <dbReference type="EMBL" id="GAA4110498.1"/>
    </source>
</evidence>
<sequence>MTPSRTTPLLTVLAGARERLDRWSRESQRRACANARTASAALAEIRAERDDVEAFLAAQDARQPSRGNA</sequence>
<evidence type="ECO:0000313" key="2">
    <source>
        <dbReference type="Proteomes" id="UP001501495"/>
    </source>
</evidence>
<proteinExistence type="predicted"/>
<comment type="caution">
    <text evidence="1">The sequence shown here is derived from an EMBL/GenBank/DDBJ whole genome shotgun (WGS) entry which is preliminary data.</text>
</comment>
<dbReference type="EMBL" id="BAAAZH010000004">
    <property type="protein sequence ID" value="GAA4110498.1"/>
    <property type="molecule type" value="Genomic_DNA"/>
</dbReference>
<organism evidence="1 2">
    <name type="scientific">Nocardioides fonticola</name>
    <dbReference type="NCBI Taxonomy" id="450363"/>
    <lineage>
        <taxon>Bacteria</taxon>
        <taxon>Bacillati</taxon>
        <taxon>Actinomycetota</taxon>
        <taxon>Actinomycetes</taxon>
        <taxon>Propionibacteriales</taxon>
        <taxon>Nocardioidaceae</taxon>
        <taxon>Nocardioides</taxon>
    </lineage>
</organism>
<keyword evidence="2" id="KW-1185">Reference proteome</keyword>
<accession>A0ABP7XCM9</accession>
<protein>
    <submittedName>
        <fullName evidence="1">Uncharacterized protein</fullName>
    </submittedName>
</protein>